<dbReference type="EMBL" id="QHHU01000001">
    <property type="protein sequence ID" value="RSM50857.1"/>
    <property type="molecule type" value="Genomic_DNA"/>
</dbReference>
<evidence type="ECO:0000259" key="1">
    <source>
        <dbReference type="Pfam" id="PF12802"/>
    </source>
</evidence>
<sequence length="289" mass="30340">MIRIHLGSEGLGNVGICAHPDFGAELTAAGFAHAHGGLRQDPLAQLYSRSTSPDLAEGVTPGYLSHLFARRLPTPFTKALAEGDDQAHRVLDKAVDHLRSTTVEPGSPGIGSAVAARAAGWSHLYATSGAAALLHQLGHGIRLRRGVLEVPTTFDADLELGERPLRIQPVALSRRVTLGEPTGDHLTVRVPAGPPPRTEPGQRGALRSLLGAGRAETLEAIVRSGGVTGRQLAATLGVSDAAASRHAAALRRAGLIRSLRMGQAVKHVATSLGYRLTQPEGTRRMASWS</sequence>
<gene>
    <name evidence="2" type="ORF">DMA12_01575</name>
</gene>
<dbReference type="Proteomes" id="UP000286716">
    <property type="component" value="Unassembled WGS sequence"/>
</dbReference>
<dbReference type="Gene3D" id="1.10.10.10">
    <property type="entry name" value="Winged helix-like DNA-binding domain superfamily/Winged helix DNA-binding domain"/>
    <property type="match status" value="1"/>
</dbReference>
<dbReference type="GO" id="GO:0003700">
    <property type="term" value="F:DNA-binding transcription factor activity"/>
    <property type="evidence" value="ECO:0007669"/>
    <property type="project" value="InterPro"/>
</dbReference>
<evidence type="ECO:0000313" key="2">
    <source>
        <dbReference type="EMBL" id="RSM50857.1"/>
    </source>
</evidence>
<comment type="caution">
    <text evidence="2">The sequence shown here is derived from an EMBL/GenBank/DDBJ whole genome shotgun (WGS) entry which is preliminary data.</text>
</comment>
<dbReference type="RefSeq" id="WP_020646446.1">
    <property type="nucleotide sequence ID" value="NZ_QHHU01000001.1"/>
</dbReference>
<dbReference type="InterPro" id="IPR036390">
    <property type="entry name" value="WH_DNA-bd_sf"/>
</dbReference>
<name>A0A428X6C2_AMYBA</name>
<dbReference type="AlphaFoldDB" id="A0A428X6C2"/>
<accession>A0A428X6C2</accession>
<reference evidence="2 3" key="1">
    <citation type="submission" date="2018-05" db="EMBL/GenBank/DDBJ databases">
        <title>Evolution of GPA BGCs.</title>
        <authorList>
            <person name="Waglechner N."/>
            <person name="Wright G.D."/>
        </authorList>
    </citation>
    <scope>NUCLEOTIDE SEQUENCE [LARGE SCALE GENOMIC DNA]</scope>
    <source>
        <strain evidence="2 3">DSM 5908</strain>
    </source>
</reference>
<dbReference type="InterPro" id="IPR000835">
    <property type="entry name" value="HTH_MarR-typ"/>
</dbReference>
<feature type="domain" description="HTH marR-type" evidence="1">
    <location>
        <begin position="216"/>
        <end position="257"/>
    </location>
</feature>
<dbReference type="Pfam" id="PF12802">
    <property type="entry name" value="MarR_2"/>
    <property type="match status" value="1"/>
</dbReference>
<dbReference type="OrthoDB" id="4111401at2"/>
<dbReference type="SUPFAM" id="SSF46785">
    <property type="entry name" value="Winged helix' DNA-binding domain"/>
    <property type="match status" value="1"/>
</dbReference>
<keyword evidence="3" id="KW-1185">Reference proteome</keyword>
<proteinExistence type="predicted"/>
<evidence type="ECO:0000313" key="3">
    <source>
        <dbReference type="Proteomes" id="UP000286716"/>
    </source>
</evidence>
<protein>
    <submittedName>
        <fullName evidence="2">ArsR family transcriptional regulator</fullName>
    </submittedName>
</protein>
<organism evidence="2 3">
    <name type="scientific">Amycolatopsis balhimycina DSM 5908</name>
    <dbReference type="NCBI Taxonomy" id="1081091"/>
    <lineage>
        <taxon>Bacteria</taxon>
        <taxon>Bacillati</taxon>
        <taxon>Actinomycetota</taxon>
        <taxon>Actinomycetes</taxon>
        <taxon>Pseudonocardiales</taxon>
        <taxon>Pseudonocardiaceae</taxon>
        <taxon>Amycolatopsis</taxon>
    </lineage>
</organism>
<dbReference type="InterPro" id="IPR036388">
    <property type="entry name" value="WH-like_DNA-bd_sf"/>
</dbReference>